<evidence type="ECO:0000256" key="2">
    <source>
        <dbReference type="ARBA" id="ARBA00010790"/>
    </source>
</evidence>
<evidence type="ECO:0000313" key="9">
    <source>
        <dbReference type="EMBL" id="PQA87615.1"/>
    </source>
</evidence>
<feature type="domain" description="Glucose-methanol-choline oxidoreductase N-terminal" evidence="7">
    <location>
        <begin position="81"/>
        <end position="104"/>
    </location>
</feature>
<dbReference type="PROSITE" id="PS00623">
    <property type="entry name" value="GMC_OXRED_1"/>
    <property type="match status" value="1"/>
</dbReference>
<accession>A0A2S7K526</accession>
<name>A0A2S7K526_9PROT</name>
<comment type="caution">
    <text evidence="9">The sequence shown here is derived from an EMBL/GenBank/DDBJ whole genome shotgun (WGS) entry which is preliminary data.</text>
</comment>
<keyword evidence="4 5" id="KW-0274">FAD</keyword>
<keyword evidence="10" id="KW-1185">Reference proteome</keyword>
<evidence type="ECO:0000259" key="8">
    <source>
        <dbReference type="PROSITE" id="PS00624"/>
    </source>
</evidence>
<dbReference type="InterPro" id="IPR007867">
    <property type="entry name" value="GMC_OxRtase_C"/>
</dbReference>
<dbReference type="RefSeq" id="WP_104830153.1">
    <property type="nucleotide sequence ID" value="NZ_PJCH01000006.1"/>
</dbReference>
<dbReference type="Pfam" id="PF00732">
    <property type="entry name" value="GMC_oxred_N"/>
    <property type="match status" value="1"/>
</dbReference>
<comment type="cofactor">
    <cofactor evidence="1 5">
        <name>FAD</name>
        <dbReference type="ChEBI" id="CHEBI:57692"/>
    </cofactor>
</comment>
<dbReference type="SUPFAM" id="SSF51905">
    <property type="entry name" value="FAD/NAD(P)-binding domain"/>
    <property type="match status" value="1"/>
</dbReference>
<dbReference type="OrthoDB" id="9785276at2"/>
<dbReference type="GO" id="GO:0016614">
    <property type="term" value="F:oxidoreductase activity, acting on CH-OH group of donors"/>
    <property type="evidence" value="ECO:0007669"/>
    <property type="project" value="InterPro"/>
</dbReference>
<dbReference type="InterPro" id="IPR000172">
    <property type="entry name" value="GMC_OxRdtase_N"/>
</dbReference>
<gene>
    <name evidence="9" type="ORF">CW354_11090</name>
</gene>
<dbReference type="PANTHER" id="PTHR11552">
    <property type="entry name" value="GLUCOSE-METHANOL-CHOLINE GMC OXIDOREDUCTASE"/>
    <property type="match status" value="1"/>
</dbReference>
<reference evidence="9 10" key="1">
    <citation type="submission" date="2017-12" db="EMBL/GenBank/DDBJ databases">
        <authorList>
            <person name="Hurst M.R.H."/>
        </authorList>
    </citation>
    <scope>NUCLEOTIDE SEQUENCE [LARGE SCALE GENOMIC DNA]</scope>
    <source>
        <strain evidence="9 10">SY-3-19</strain>
    </source>
</reference>
<dbReference type="PIRSF" id="PIRSF000137">
    <property type="entry name" value="Alcohol_oxidase"/>
    <property type="match status" value="1"/>
</dbReference>
<feature type="binding site" evidence="5">
    <location>
        <position position="87"/>
    </location>
    <ligand>
        <name>FAD</name>
        <dbReference type="ChEBI" id="CHEBI:57692"/>
    </ligand>
</feature>
<dbReference type="InterPro" id="IPR036188">
    <property type="entry name" value="FAD/NAD-bd_sf"/>
</dbReference>
<evidence type="ECO:0000256" key="5">
    <source>
        <dbReference type="PIRSR" id="PIRSR000137-2"/>
    </source>
</evidence>
<dbReference type="SUPFAM" id="SSF54373">
    <property type="entry name" value="FAD-linked reductases, C-terminal domain"/>
    <property type="match status" value="1"/>
</dbReference>
<dbReference type="AlphaFoldDB" id="A0A2S7K526"/>
<protein>
    <submittedName>
        <fullName evidence="9">Glucose-methanol-choline oxidoreductase</fullName>
    </submittedName>
</protein>
<evidence type="ECO:0000256" key="1">
    <source>
        <dbReference type="ARBA" id="ARBA00001974"/>
    </source>
</evidence>
<evidence type="ECO:0000256" key="6">
    <source>
        <dbReference type="RuleBase" id="RU003968"/>
    </source>
</evidence>
<dbReference type="PANTHER" id="PTHR11552:SF147">
    <property type="entry name" value="CHOLINE DEHYDROGENASE, MITOCHONDRIAL"/>
    <property type="match status" value="1"/>
</dbReference>
<comment type="similarity">
    <text evidence="2 6">Belongs to the GMC oxidoreductase family.</text>
</comment>
<dbReference type="InterPro" id="IPR012132">
    <property type="entry name" value="GMC_OxRdtase"/>
</dbReference>
<proteinExistence type="inferred from homology"/>
<keyword evidence="3 6" id="KW-0285">Flavoprotein</keyword>
<dbReference type="Gene3D" id="3.50.50.60">
    <property type="entry name" value="FAD/NAD(P)-binding domain"/>
    <property type="match status" value="1"/>
</dbReference>
<sequence length="556" mass="61145">MADYDYIVIGAGSAGCVLANRLSADPSIRVLLLEAGGPDNHPLMAMPLAFLKVMKERAYNWNYESEPEPFADDRRVMLPRGKTLGGTSSINGMVYSRGHPDDYNEWADLGLSGWDFESVLPYFLRSERNWRGEGAHHGGDGPLAVSKMRSDDEIFPRVMSTARALGYDVLDDHHGDIAEGFAPAEFTVDKGRRASTSAAFLRPVLSRPNLTVKTRALTRRILIEKCEAVAVEYEHGGKVETARAEAEIILCAGSFNSPQLLLLSGVGPADELHEAGVAPVHDLPGVGRNLQEHPITSVGYSLTRPVGFESRLRFDRLALTTAQWMFSRSGDAVQLPITGMGFMRTKNGLNRPDIKANFYPTGIDSRIWMPPFRKGIGHVMSAMAVMLHPESRGWVKLRSADPKAPPRIRLNLLEAPEDRAVLRRAVRRLREFFRTPPISELIGEELWPGPGIETDEALDALHRRTVVTAHHSAGACAMGVGPDAVTDARLRVRGIAKLRVADASVMPRVVGGNTNAPVIMIAEKAAQLILDDRNGVQNAPERYSQYNRKDAIRELS</sequence>
<evidence type="ECO:0000313" key="10">
    <source>
        <dbReference type="Proteomes" id="UP000239504"/>
    </source>
</evidence>
<evidence type="ECO:0000256" key="4">
    <source>
        <dbReference type="ARBA" id="ARBA00022827"/>
    </source>
</evidence>
<dbReference type="Proteomes" id="UP000239504">
    <property type="component" value="Unassembled WGS sequence"/>
</dbReference>
<organism evidence="9 10">
    <name type="scientific">Hyphococcus luteus</name>
    <dbReference type="NCBI Taxonomy" id="2058213"/>
    <lineage>
        <taxon>Bacteria</taxon>
        <taxon>Pseudomonadati</taxon>
        <taxon>Pseudomonadota</taxon>
        <taxon>Alphaproteobacteria</taxon>
        <taxon>Parvularculales</taxon>
        <taxon>Parvularculaceae</taxon>
        <taxon>Hyphococcus</taxon>
    </lineage>
</organism>
<dbReference type="Pfam" id="PF05199">
    <property type="entry name" value="GMC_oxred_C"/>
    <property type="match status" value="1"/>
</dbReference>
<dbReference type="Gene3D" id="3.30.560.10">
    <property type="entry name" value="Glucose Oxidase, domain 3"/>
    <property type="match status" value="1"/>
</dbReference>
<dbReference type="PROSITE" id="PS00624">
    <property type="entry name" value="GMC_OXRED_2"/>
    <property type="match status" value="1"/>
</dbReference>
<feature type="binding site" evidence="5">
    <location>
        <begin position="91"/>
        <end position="94"/>
    </location>
    <ligand>
        <name>FAD</name>
        <dbReference type="ChEBI" id="CHEBI:57692"/>
    </ligand>
</feature>
<feature type="domain" description="Glucose-methanol-choline oxidoreductase N-terminal" evidence="8">
    <location>
        <begin position="253"/>
        <end position="267"/>
    </location>
</feature>
<evidence type="ECO:0000259" key="7">
    <source>
        <dbReference type="PROSITE" id="PS00623"/>
    </source>
</evidence>
<evidence type="ECO:0000256" key="3">
    <source>
        <dbReference type="ARBA" id="ARBA00022630"/>
    </source>
</evidence>
<dbReference type="GO" id="GO:0050660">
    <property type="term" value="F:flavin adenine dinucleotide binding"/>
    <property type="evidence" value="ECO:0007669"/>
    <property type="project" value="InterPro"/>
</dbReference>
<dbReference type="EMBL" id="PJCH01000006">
    <property type="protein sequence ID" value="PQA87615.1"/>
    <property type="molecule type" value="Genomic_DNA"/>
</dbReference>